<geneLocation type="plasmid" evidence="2">
    <name>unnamed5</name>
</geneLocation>
<gene>
    <name evidence="2" type="ORF">BB934_45435</name>
</gene>
<keyword evidence="1" id="KW-0812">Transmembrane</keyword>
<keyword evidence="2" id="KW-0614">Plasmid</keyword>
<sequence length="94" mass="9726">MTDKIENASIRNIKAADAFVGLFIVGAATCIHHAMNEVGFFDLGTILRDVGGGVIHPAAAFGIAAAFLGMMGILALGVISGVSYAFGKVRGFRQ</sequence>
<protein>
    <submittedName>
        <fullName evidence="2">Uncharacterized protein</fullName>
    </submittedName>
</protein>
<reference evidence="2" key="1">
    <citation type="submission" date="2016-07" db="EMBL/GenBank/DDBJ databases">
        <title>Microvirga ossetica sp. nov. a new species of rhizobia isolated from root nodules of the legume species Vicia alpestris Steven originated from North Ossetia region in the Caucasus.</title>
        <authorList>
            <person name="Safronova V.I."/>
            <person name="Kuznetsova I.G."/>
            <person name="Sazanova A.L."/>
            <person name="Belimov A."/>
            <person name="Andronov E."/>
            <person name="Osledkin Y.S."/>
            <person name="Onishchuk O.P."/>
            <person name="Kurchak O.N."/>
            <person name="Shaposhnikov A.I."/>
            <person name="Willems A."/>
            <person name="Tikhonovich I.A."/>
        </authorList>
    </citation>
    <scope>NUCLEOTIDE SEQUENCE [LARGE SCALE GENOMIC DNA]</scope>
    <source>
        <strain evidence="2">V5/3M</strain>
        <plasmid evidence="2">unnamed5</plasmid>
    </source>
</reference>
<dbReference type="KEGG" id="moc:BB934_45435"/>
<name>A0A1B2EZP5_9HYPH</name>
<evidence type="ECO:0000256" key="1">
    <source>
        <dbReference type="SAM" id="Phobius"/>
    </source>
</evidence>
<feature type="transmembrane region" description="Helical" evidence="1">
    <location>
        <begin position="55"/>
        <end position="86"/>
    </location>
</feature>
<organism evidence="2">
    <name type="scientific">Microvirga ossetica</name>
    <dbReference type="NCBI Taxonomy" id="1882682"/>
    <lineage>
        <taxon>Bacteria</taxon>
        <taxon>Pseudomonadati</taxon>
        <taxon>Pseudomonadota</taxon>
        <taxon>Alphaproteobacteria</taxon>
        <taxon>Hyphomicrobiales</taxon>
        <taxon>Methylobacteriaceae</taxon>
        <taxon>Microvirga</taxon>
    </lineage>
</organism>
<evidence type="ECO:0000313" key="2">
    <source>
        <dbReference type="EMBL" id="ANY85465.1"/>
    </source>
</evidence>
<proteinExistence type="predicted"/>
<keyword evidence="1" id="KW-1133">Transmembrane helix</keyword>
<accession>A0A1B2EZP5</accession>
<feature type="transmembrane region" description="Helical" evidence="1">
    <location>
        <begin position="12"/>
        <end position="35"/>
    </location>
</feature>
<dbReference type="EMBL" id="CP016621">
    <property type="protein sequence ID" value="ANY85465.1"/>
    <property type="molecule type" value="Genomic_DNA"/>
</dbReference>
<keyword evidence="1" id="KW-0472">Membrane</keyword>
<dbReference type="RefSeq" id="WP_099516237.1">
    <property type="nucleotide sequence ID" value="NZ_CP016621.1"/>
</dbReference>
<dbReference type="AlphaFoldDB" id="A0A1B2EZP5"/>